<keyword evidence="1" id="KW-0472">Membrane</keyword>
<keyword evidence="1" id="KW-1133">Transmembrane helix</keyword>
<feature type="transmembrane region" description="Helical" evidence="1">
    <location>
        <begin position="40"/>
        <end position="61"/>
    </location>
</feature>
<dbReference type="AlphaFoldDB" id="A0A4S3PNL9"/>
<feature type="transmembrane region" description="Helical" evidence="1">
    <location>
        <begin position="6"/>
        <end position="28"/>
    </location>
</feature>
<comment type="caution">
    <text evidence="2">The sequence shown here is derived from an EMBL/GenBank/DDBJ whole genome shotgun (WGS) entry which is preliminary data.</text>
</comment>
<reference evidence="2 3" key="1">
    <citation type="journal article" date="2019" name="Indoor Air">
        <title>Impacts of indoor surface finishes on bacterial viability.</title>
        <authorList>
            <person name="Hu J."/>
            <person name="Maamar S.B."/>
            <person name="Glawe A.J."/>
            <person name="Gottel N."/>
            <person name="Gilbert J.A."/>
            <person name="Hartmann E.M."/>
        </authorList>
    </citation>
    <scope>NUCLEOTIDE SEQUENCE [LARGE SCALE GENOMIC DNA]</scope>
    <source>
        <strain evidence="2 3">AF060A6</strain>
    </source>
</reference>
<gene>
    <name evidence="2" type="ORF">E1I69_17525</name>
</gene>
<organism evidence="2 3">
    <name type="scientific">Bacillus timonensis</name>
    <dbReference type="NCBI Taxonomy" id="1033734"/>
    <lineage>
        <taxon>Bacteria</taxon>
        <taxon>Bacillati</taxon>
        <taxon>Bacillota</taxon>
        <taxon>Bacilli</taxon>
        <taxon>Bacillales</taxon>
        <taxon>Bacillaceae</taxon>
        <taxon>Bacillus</taxon>
    </lineage>
</organism>
<keyword evidence="1" id="KW-0812">Transmembrane</keyword>
<accession>A0A4S3PNL9</accession>
<evidence type="ECO:0000256" key="1">
    <source>
        <dbReference type="SAM" id="Phobius"/>
    </source>
</evidence>
<dbReference type="OrthoDB" id="2931702at2"/>
<sequence>MFYDSINTVIYMLLIWWGVFLVFQRINNRYPKSNPWKKDIILTFIQSLVVTLLLPFIVMLVR</sequence>
<evidence type="ECO:0000313" key="3">
    <source>
        <dbReference type="Proteomes" id="UP000306477"/>
    </source>
</evidence>
<protein>
    <submittedName>
        <fullName evidence="2">Uncharacterized protein</fullName>
    </submittedName>
</protein>
<dbReference type="EMBL" id="SLUB01000040">
    <property type="protein sequence ID" value="THE10745.1"/>
    <property type="molecule type" value="Genomic_DNA"/>
</dbReference>
<dbReference type="Proteomes" id="UP000306477">
    <property type="component" value="Unassembled WGS sequence"/>
</dbReference>
<keyword evidence="3" id="KW-1185">Reference proteome</keyword>
<dbReference type="RefSeq" id="WP_136380862.1">
    <property type="nucleotide sequence ID" value="NZ_SLUB01000040.1"/>
</dbReference>
<name>A0A4S3PNL9_9BACI</name>
<evidence type="ECO:0000313" key="2">
    <source>
        <dbReference type="EMBL" id="THE10745.1"/>
    </source>
</evidence>
<proteinExistence type="predicted"/>